<feature type="transmembrane region" description="Helical" evidence="1">
    <location>
        <begin position="326"/>
        <end position="350"/>
    </location>
</feature>
<keyword evidence="1" id="KW-0812">Transmembrane</keyword>
<evidence type="ECO:0000313" key="3">
    <source>
        <dbReference type="Proteomes" id="UP001642540"/>
    </source>
</evidence>
<organism evidence="2 3">
    <name type="scientific">Orchesella dallaii</name>
    <dbReference type="NCBI Taxonomy" id="48710"/>
    <lineage>
        <taxon>Eukaryota</taxon>
        <taxon>Metazoa</taxon>
        <taxon>Ecdysozoa</taxon>
        <taxon>Arthropoda</taxon>
        <taxon>Hexapoda</taxon>
        <taxon>Collembola</taxon>
        <taxon>Entomobryomorpha</taxon>
        <taxon>Entomobryoidea</taxon>
        <taxon>Orchesellidae</taxon>
        <taxon>Orchesellinae</taxon>
        <taxon>Orchesella</taxon>
    </lineage>
</organism>
<keyword evidence="3" id="KW-1185">Reference proteome</keyword>
<feature type="transmembrane region" description="Helical" evidence="1">
    <location>
        <begin position="154"/>
        <end position="176"/>
    </location>
</feature>
<evidence type="ECO:0008006" key="4">
    <source>
        <dbReference type="Google" id="ProtNLM"/>
    </source>
</evidence>
<comment type="caution">
    <text evidence="2">The sequence shown here is derived from an EMBL/GenBank/DDBJ whole genome shotgun (WGS) entry which is preliminary data.</text>
</comment>
<dbReference type="EMBL" id="CAXLJM020000035">
    <property type="protein sequence ID" value="CAL8103861.1"/>
    <property type="molecule type" value="Genomic_DNA"/>
</dbReference>
<proteinExistence type="predicted"/>
<keyword evidence="1" id="KW-0472">Membrane</keyword>
<keyword evidence="1" id="KW-1133">Transmembrane helix</keyword>
<name>A0ABP1QIU9_9HEXA</name>
<accession>A0ABP1QIU9</accession>
<feature type="transmembrane region" description="Helical" evidence="1">
    <location>
        <begin position="85"/>
        <end position="108"/>
    </location>
</feature>
<protein>
    <recommendedName>
        <fullName evidence="4">Odorant receptor</fullName>
    </recommendedName>
</protein>
<sequence length="423" mass="48231">MVSLEDLDLISVVAWKIIERIATLQEFLWISLPLRWDSKKKRATYRTIPRCLPYILFSTAQVPIYLYTFLILYRQITPKYSDPRFPIPGAFVIAFSSLMNVFITFGALSNIYKRKEWCLCLNVVGGTRFSRSKNHTKTHLLQKPLFGKITPVDLLADGIVGFLLTLGFSGVLIPLLQDIDPIHYMFLDVPKGTREWNILKYGVRPFFWGNWSMYCVLTFFHTVVNIFFIILHGCIIIPRAPKFSRQQPLNVMPASLANLSVIQRLNFRLLEAAYKEYRQFQIFIRPANDAMYIVVPDGLAGLAVVSVACGVISIRGSTMLPIGMYLLYPSVGIMNVVLIIIMVPIACGVFENAVSYKKYWLARILRREVRQRLRACRPMGIAAGPFGYVQRSLPMELLNSIVDYICSIIVTFSFDAQGVNPEI</sequence>
<feature type="transmembrane region" description="Helical" evidence="1">
    <location>
        <begin position="211"/>
        <end position="237"/>
    </location>
</feature>
<reference evidence="2 3" key="1">
    <citation type="submission" date="2024-08" db="EMBL/GenBank/DDBJ databases">
        <authorList>
            <person name="Cucini C."/>
            <person name="Frati F."/>
        </authorList>
    </citation>
    <scope>NUCLEOTIDE SEQUENCE [LARGE SCALE GENOMIC DNA]</scope>
</reference>
<evidence type="ECO:0000256" key="1">
    <source>
        <dbReference type="SAM" id="Phobius"/>
    </source>
</evidence>
<dbReference type="Proteomes" id="UP001642540">
    <property type="component" value="Unassembled WGS sequence"/>
</dbReference>
<gene>
    <name evidence="2" type="ORF">ODALV1_LOCUS11576</name>
</gene>
<feature type="transmembrane region" description="Helical" evidence="1">
    <location>
        <begin position="290"/>
        <end position="314"/>
    </location>
</feature>
<evidence type="ECO:0000313" key="2">
    <source>
        <dbReference type="EMBL" id="CAL8103861.1"/>
    </source>
</evidence>
<feature type="transmembrane region" description="Helical" evidence="1">
    <location>
        <begin position="51"/>
        <end position="73"/>
    </location>
</feature>